<protein>
    <submittedName>
        <fullName evidence="1">Uncharacterized protein</fullName>
    </submittedName>
</protein>
<sequence>MRIVLICGLLTLLIGDILGCQVRNGVTKKFKTGYVDIETKNSRVILTVRKYDGTSFKDIMFTRQSDALLSQELSIEPDCSGDTKTTCIMLRKSNVTVAKIWIDPDQEVVRVSRTVSDANSTNPSAEIADCFEFADDTEWFGGPQMRYQHWPVHNMYFEEEPYVTSHPTNMAIVERYWLNSRGIYIFANDEDPLFLDQNNRFERHLCLIARNRSPYRYREQVTLTYEIGAFADSRAAHENAVKQHLGKPSGIPDQRMIAKPVWSTWARYKVHVNETVVLDFADEILSKGFSNSQLEIDDNWETCYGSAKFDTTKFPDITSLTQRLKKKGFRVTLWIHPFINEGCNDGYSYDTALKKGYFVKNEKGEVHTTWWQGKNGAAAIDFTNKEAVEWWVARLNELRKLGIDSFKFDAGETSWLPQTPDITGPKELQPLIYTHNYTTNLGKYFDDVIEARVGWRTQSLPYFVRMIDKDTRWTMNNGLPTLITTLIQMNLSGYVLVLPDMIGGNGYVSGVYGEFDTSMLPPKEMFIRWLQANVFMPSIQYSFVPWDFDDETIEICKNFTQLHEQISPKIIEIMKKAVETGAPVNPPIWWVDPSNSQAHQINDEFLLGEQILVAPVIEEGAVTRNIYLPAGKWQDPTTDKVYVGPKWLTDYPAPLNVLPYFNKV</sequence>
<name>A0ACC2PMP8_9HYME</name>
<comment type="caution">
    <text evidence="1">The sequence shown here is derived from an EMBL/GenBank/DDBJ whole genome shotgun (WGS) entry which is preliminary data.</text>
</comment>
<organism evidence="1 2">
    <name type="scientific">Eretmocerus hayati</name>
    <dbReference type="NCBI Taxonomy" id="131215"/>
    <lineage>
        <taxon>Eukaryota</taxon>
        <taxon>Metazoa</taxon>
        <taxon>Ecdysozoa</taxon>
        <taxon>Arthropoda</taxon>
        <taxon>Hexapoda</taxon>
        <taxon>Insecta</taxon>
        <taxon>Pterygota</taxon>
        <taxon>Neoptera</taxon>
        <taxon>Endopterygota</taxon>
        <taxon>Hymenoptera</taxon>
        <taxon>Apocrita</taxon>
        <taxon>Proctotrupomorpha</taxon>
        <taxon>Chalcidoidea</taxon>
        <taxon>Aphelinidae</taxon>
        <taxon>Aphelininae</taxon>
        <taxon>Eretmocerus</taxon>
    </lineage>
</organism>
<evidence type="ECO:0000313" key="2">
    <source>
        <dbReference type="Proteomes" id="UP001239111"/>
    </source>
</evidence>
<dbReference type="EMBL" id="CM056741">
    <property type="protein sequence ID" value="KAJ8684313.1"/>
    <property type="molecule type" value="Genomic_DNA"/>
</dbReference>
<reference evidence="1" key="1">
    <citation type="submission" date="2023-04" db="EMBL/GenBank/DDBJ databases">
        <title>A chromosome-level genome assembly of the parasitoid wasp Eretmocerus hayati.</title>
        <authorList>
            <person name="Zhong Y."/>
            <person name="Liu S."/>
            <person name="Liu Y."/>
        </authorList>
    </citation>
    <scope>NUCLEOTIDE SEQUENCE</scope>
    <source>
        <strain evidence="1">ZJU_SS_LIU_2023</strain>
    </source>
</reference>
<dbReference type="Proteomes" id="UP001239111">
    <property type="component" value="Chromosome 1"/>
</dbReference>
<gene>
    <name evidence="1" type="ORF">QAD02_020105</name>
</gene>
<evidence type="ECO:0000313" key="1">
    <source>
        <dbReference type="EMBL" id="KAJ8684313.1"/>
    </source>
</evidence>
<keyword evidence="2" id="KW-1185">Reference proteome</keyword>
<proteinExistence type="predicted"/>
<accession>A0ACC2PMP8</accession>